<keyword evidence="4 9" id="KW-0418">Kinase</keyword>
<keyword evidence="3" id="KW-0547">Nucleotide-binding</keyword>
<evidence type="ECO:0000313" key="9">
    <source>
        <dbReference type="EMBL" id="KAJ6228899.1"/>
    </source>
</evidence>
<feature type="compositionally biased region" description="Basic and acidic residues" evidence="6">
    <location>
        <begin position="8"/>
        <end position="17"/>
    </location>
</feature>
<feature type="compositionally biased region" description="Basic residues" evidence="6">
    <location>
        <begin position="18"/>
        <end position="28"/>
    </location>
</feature>
<dbReference type="InterPro" id="IPR045270">
    <property type="entry name" value="STKc_AGC"/>
</dbReference>
<feature type="region of interest" description="Disordered" evidence="6">
    <location>
        <begin position="340"/>
        <end position="392"/>
    </location>
</feature>
<dbReference type="SUPFAM" id="SSF56112">
    <property type="entry name" value="Protein kinase-like (PK-like)"/>
    <property type="match status" value="1"/>
</dbReference>
<feature type="domain" description="AGC-kinase C-terminal" evidence="8">
    <location>
        <begin position="490"/>
        <end position="574"/>
    </location>
</feature>
<proteinExistence type="predicted"/>
<dbReference type="PROSITE" id="PS51285">
    <property type="entry name" value="AGC_KINASE_CTER"/>
    <property type="match status" value="1"/>
</dbReference>
<dbReference type="PROSITE" id="PS50011">
    <property type="entry name" value="PROTEIN_KINASE_DOM"/>
    <property type="match status" value="1"/>
</dbReference>
<evidence type="ECO:0000256" key="4">
    <source>
        <dbReference type="ARBA" id="ARBA00022777"/>
    </source>
</evidence>
<protein>
    <submittedName>
        <fullName evidence="9">Camp-dependent protein kinase catalytic subunit prkx</fullName>
    </submittedName>
</protein>
<sequence length="631" mass="74399">MSHRRRLKNEEETERMINKKNNKTKKKKKEIEPLYWPVRRKSFRRFTVKKKRLPIHSGGNIDFKVVKINSYGKRQKRKLRCSREGISNLARKGTKWFIKAEDIYSISKSQKSKSAFVLTALHRFNFEVEEEGQVERIIDAFRSLNLGKFPKKKTQKRGKSVPRSLETKFSFVQRYKINEKSFTILSMIGRGSYGKVYQVKHKKTNKIYGMKVLNKGEIYRRKQVEHTRTEQLVLSTISHPFIVTLHYSFQNEKSLFLLLDYVKGGELFFHLKRAGRGRFPEYLAMFYIAEIILAIEYLHKRNIVYRDLKPENVLLNEDGHIKLTDFGLAKTRISFSKTKIKNTKKKGKKNKKKKKKNHKNEKEIKKIRSEDEDEDEDEDNDEDEDDQKTQTFCGTPAYFAPEVLKRNAYGNSVDCWTIGVFLYEMLTGRPPFIAENRNEMFRAIINNEPTFPNYVSEEATDLISGLLQKNPENRLGINGFNKVKKHDFFKKIDWEKLEKKKIAPPFKPIVKEDPNDVSCFDSKFTKKKIQDVDDDDVVDEDEDEEEGKKKYLQLAKNKFPGFYYEKSIKPRMRIENNDLETLYLGEVSSDDDFFDSDEDILSFEPDEKNQFDLNLDKIKIQVEKTSDNINL</sequence>
<feature type="region of interest" description="Disordered" evidence="6">
    <location>
        <begin position="1"/>
        <end position="28"/>
    </location>
</feature>
<evidence type="ECO:0000256" key="1">
    <source>
        <dbReference type="ARBA" id="ARBA00022527"/>
    </source>
</evidence>
<dbReference type="PANTHER" id="PTHR24351">
    <property type="entry name" value="RIBOSOMAL PROTEIN S6 KINASE"/>
    <property type="match status" value="1"/>
</dbReference>
<reference evidence="9" key="1">
    <citation type="submission" date="2022-08" db="EMBL/GenBank/DDBJ databases">
        <title>Novel sulfate-reducing endosymbionts in the free-living metamonad Anaeramoeba.</title>
        <authorList>
            <person name="Jerlstrom-Hultqvist J."/>
            <person name="Cepicka I."/>
            <person name="Gallot-Lavallee L."/>
            <person name="Salas-Leiva D."/>
            <person name="Curtis B.A."/>
            <person name="Zahonova K."/>
            <person name="Pipaliya S."/>
            <person name="Dacks J."/>
            <person name="Roger A.J."/>
        </authorList>
    </citation>
    <scope>NUCLEOTIDE SEQUENCE</scope>
    <source>
        <strain evidence="9">Schooner1</strain>
    </source>
</reference>
<evidence type="ECO:0000256" key="2">
    <source>
        <dbReference type="ARBA" id="ARBA00022679"/>
    </source>
</evidence>
<organism evidence="9 10">
    <name type="scientific">Anaeramoeba flamelloides</name>
    <dbReference type="NCBI Taxonomy" id="1746091"/>
    <lineage>
        <taxon>Eukaryota</taxon>
        <taxon>Metamonada</taxon>
        <taxon>Anaeramoebidae</taxon>
        <taxon>Anaeramoeba</taxon>
    </lineage>
</organism>
<accession>A0ABQ8XCB2</accession>
<keyword evidence="1" id="KW-0723">Serine/threonine-protein kinase</keyword>
<dbReference type="Gene3D" id="1.10.510.10">
    <property type="entry name" value="Transferase(Phosphotransferase) domain 1"/>
    <property type="match status" value="1"/>
</dbReference>
<dbReference type="InterPro" id="IPR008271">
    <property type="entry name" value="Ser/Thr_kinase_AS"/>
</dbReference>
<dbReference type="SMART" id="SM00133">
    <property type="entry name" value="S_TK_X"/>
    <property type="match status" value="1"/>
</dbReference>
<dbReference type="Pfam" id="PF00069">
    <property type="entry name" value="Pkinase"/>
    <property type="match status" value="2"/>
</dbReference>
<dbReference type="SMART" id="SM00220">
    <property type="entry name" value="S_TKc"/>
    <property type="match status" value="1"/>
</dbReference>
<evidence type="ECO:0000259" key="8">
    <source>
        <dbReference type="PROSITE" id="PS51285"/>
    </source>
</evidence>
<feature type="compositionally biased region" description="Basic and acidic residues" evidence="6">
    <location>
        <begin position="360"/>
        <end position="369"/>
    </location>
</feature>
<feature type="domain" description="Protein kinase" evidence="7">
    <location>
        <begin position="182"/>
        <end position="489"/>
    </location>
</feature>
<comment type="caution">
    <text evidence="9">The sequence shown here is derived from an EMBL/GenBank/DDBJ whole genome shotgun (WGS) entry which is preliminary data.</text>
</comment>
<keyword evidence="2" id="KW-0808">Transferase</keyword>
<evidence type="ECO:0000256" key="5">
    <source>
        <dbReference type="ARBA" id="ARBA00022840"/>
    </source>
</evidence>
<evidence type="ECO:0000259" key="7">
    <source>
        <dbReference type="PROSITE" id="PS50011"/>
    </source>
</evidence>
<name>A0ABQ8XCB2_9EUKA</name>
<evidence type="ECO:0000256" key="3">
    <source>
        <dbReference type="ARBA" id="ARBA00022741"/>
    </source>
</evidence>
<dbReference type="Gene3D" id="3.30.200.20">
    <property type="entry name" value="Phosphorylase Kinase, domain 1"/>
    <property type="match status" value="1"/>
</dbReference>
<feature type="compositionally biased region" description="Basic residues" evidence="6">
    <location>
        <begin position="340"/>
        <end position="359"/>
    </location>
</feature>
<gene>
    <name evidence="9" type="ORF">M0813_08398</name>
</gene>
<dbReference type="GO" id="GO:0016301">
    <property type="term" value="F:kinase activity"/>
    <property type="evidence" value="ECO:0007669"/>
    <property type="project" value="UniProtKB-KW"/>
</dbReference>
<dbReference type="CDD" id="cd05123">
    <property type="entry name" value="STKc_AGC"/>
    <property type="match status" value="1"/>
</dbReference>
<keyword evidence="10" id="KW-1185">Reference proteome</keyword>
<dbReference type="InterPro" id="IPR000719">
    <property type="entry name" value="Prot_kinase_dom"/>
</dbReference>
<evidence type="ECO:0000256" key="6">
    <source>
        <dbReference type="SAM" id="MobiDB-lite"/>
    </source>
</evidence>
<dbReference type="EMBL" id="JAOAOG010000325">
    <property type="protein sequence ID" value="KAJ6228899.1"/>
    <property type="molecule type" value="Genomic_DNA"/>
</dbReference>
<dbReference type="PROSITE" id="PS00108">
    <property type="entry name" value="PROTEIN_KINASE_ST"/>
    <property type="match status" value="1"/>
</dbReference>
<evidence type="ECO:0000313" key="10">
    <source>
        <dbReference type="Proteomes" id="UP001150062"/>
    </source>
</evidence>
<dbReference type="InterPro" id="IPR000961">
    <property type="entry name" value="AGC-kinase_C"/>
</dbReference>
<keyword evidence="5" id="KW-0067">ATP-binding</keyword>
<dbReference type="InterPro" id="IPR011009">
    <property type="entry name" value="Kinase-like_dom_sf"/>
</dbReference>
<dbReference type="Proteomes" id="UP001150062">
    <property type="component" value="Unassembled WGS sequence"/>
</dbReference>
<feature type="compositionally biased region" description="Acidic residues" evidence="6">
    <location>
        <begin position="370"/>
        <end position="386"/>
    </location>
</feature>